<feature type="transmembrane region" description="Helical" evidence="1">
    <location>
        <begin position="109"/>
        <end position="130"/>
    </location>
</feature>
<dbReference type="Proteomes" id="UP001449657">
    <property type="component" value="Chromosome"/>
</dbReference>
<keyword evidence="1" id="KW-0472">Membrane</keyword>
<accession>A0ABZ2ZDD1</accession>
<keyword evidence="1" id="KW-0812">Transmembrane</keyword>
<evidence type="ECO:0000256" key="1">
    <source>
        <dbReference type="SAM" id="Phobius"/>
    </source>
</evidence>
<name>A0ABZ2ZDD1_9BACT</name>
<protein>
    <submittedName>
        <fullName evidence="2">Uncharacterized protein</fullName>
    </submittedName>
</protein>
<keyword evidence="3" id="KW-1185">Reference proteome</keyword>
<proteinExistence type="predicted"/>
<organism evidence="2 3">
    <name type="scientific">Chitinophaga caseinilytica</name>
    <dbReference type="NCBI Taxonomy" id="2267521"/>
    <lineage>
        <taxon>Bacteria</taxon>
        <taxon>Pseudomonadati</taxon>
        <taxon>Bacteroidota</taxon>
        <taxon>Chitinophagia</taxon>
        <taxon>Chitinophagales</taxon>
        <taxon>Chitinophagaceae</taxon>
        <taxon>Chitinophaga</taxon>
    </lineage>
</organism>
<evidence type="ECO:0000313" key="2">
    <source>
        <dbReference type="EMBL" id="WZN48716.1"/>
    </source>
</evidence>
<dbReference type="RefSeq" id="WP_341843302.1">
    <property type="nucleotide sequence ID" value="NZ_CP149792.1"/>
</dbReference>
<feature type="transmembrane region" description="Helical" evidence="1">
    <location>
        <begin position="12"/>
        <end position="29"/>
    </location>
</feature>
<reference evidence="2 3" key="1">
    <citation type="submission" date="2024-03" db="EMBL/GenBank/DDBJ databases">
        <title>Chitinophaga caseinilytica sp. nov., a casein hydrolysing bacterium isolated from forest soil.</title>
        <authorList>
            <person name="Lee D.S."/>
            <person name="Han D.M."/>
            <person name="Baek J.H."/>
            <person name="Choi D.G."/>
            <person name="Jeon J.H."/>
            <person name="Jeon C.O."/>
        </authorList>
    </citation>
    <scope>NUCLEOTIDE SEQUENCE [LARGE SCALE GENOMIC DNA]</scope>
    <source>
        <strain evidence="2 3">KACC 19118</strain>
    </source>
</reference>
<feature type="transmembrane region" description="Helical" evidence="1">
    <location>
        <begin position="41"/>
        <end position="64"/>
    </location>
</feature>
<dbReference type="EMBL" id="CP150096">
    <property type="protein sequence ID" value="WZN48716.1"/>
    <property type="molecule type" value="Genomic_DNA"/>
</dbReference>
<feature type="transmembrane region" description="Helical" evidence="1">
    <location>
        <begin position="85"/>
        <end position="103"/>
    </location>
</feature>
<evidence type="ECO:0000313" key="3">
    <source>
        <dbReference type="Proteomes" id="UP001449657"/>
    </source>
</evidence>
<sequence>MKSAPFWYALRIWLASVAISPLIFIITIYDRMPGSILLDFVLSLLLLAVSMLFGLPSLFVFGWLMARKFATGADEPELRSYASRCAPFVLAFNFLMLWVILRSDVLADPWFYLRLVGVYLLTTLFCIRYMRLLEITGKH</sequence>
<gene>
    <name evidence="2" type="ORF">WJU22_11085</name>
</gene>
<keyword evidence="1" id="KW-1133">Transmembrane helix</keyword>